<evidence type="ECO:0000313" key="9">
    <source>
        <dbReference type="Proteomes" id="UP000010445"/>
    </source>
</evidence>
<comment type="cofactor">
    <cofactor evidence="1">
        <name>[4Fe-4S] cluster</name>
        <dbReference type="ChEBI" id="CHEBI:49883"/>
    </cofactor>
</comment>
<name>L1ME14_9CORY</name>
<dbReference type="STRING" id="1035195.HMPREF9997_01967"/>
<dbReference type="SFLD" id="SFLDS00029">
    <property type="entry name" value="Radical_SAM"/>
    <property type="match status" value="1"/>
</dbReference>
<dbReference type="GO" id="GO:0003824">
    <property type="term" value="F:catalytic activity"/>
    <property type="evidence" value="ECO:0007669"/>
    <property type="project" value="InterPro"/>
</dbReference>
<dbReference type="SFLD" id="SFLDG01067">
    <property type="entry name" value="SPASM/twitch_domain_containing"/>
    <property type="match status" value="1"/>
</dbReference>
<dbReference type="NCBIfam" id="TIGR04053">
    <property type="entry name" value="TIGR04053 family radical SAM/SPASM domain-containing protein"/>
    <property type="match status" value="1"/>
</dbReference>
<dbReference type="SUPFAM" id="SSF102114">
    <property type="entry name" value="Radical SAM enzymes"/>
    <property type="match status" value="1"/>
</dbReference>
<reference evidence="8 9" key="1">
    <citation type="submission" date="2012-05" db="EMBL/GenBank/DDBJ databases">
        <authorList>
            <person name="Weinstock G."/>
            <person name="Sodergren E."/>
            <person name="Lobos E.A."/>
            <person name="Fulton L."/>
            <person name="Fulton R."/>
            <person name="Courtney L."/>
            <person name="Fronick C."/>
            <person name="O'Laughlin M."/>
            <person name="Godfrey J."/>
            <person name="Wilson R.M."/>
            <person name="Miner T."/>
            <person name="Farmer C."/>
            <person name="Delehaunty K."/>
            <person name="Cordes M."/>
            <person name="Minx P."/>
            <person name="Tomlinson C."/>
            <person name="Chen J."/>
            <person name="Wollam A."/>
            <person name="Pepin K.H."/>
            <person name="Bhonagiri V."/>
            <person name="Zhang X."/>
            <person name="Suruliraj S."/>
            <person name="Warren W."/>
            <person name="Mitreva M."/>
            <person name="Mardis E.R."/>
            <person name="Wilson R.K."/>
        </authorList>
    </citation>
    <scope>NUCLEOTIDE SEQUENCE [LARGE SCALE GENOMIC DNA]</scope>
    <source>
        <strain evidence="8 9">F0235</strain>
    </source>
</reference>
<dbReference type="InterPro" id="IPR023885">
    <property type="entry name" value="4Fe4S-binding_SPASM_dom"/>
</dbReference>
<dbReference type="Gene3D" id="3.20.20.70">
    <property type="entry name" value="Aldolase class I"/>
    <property type="match status" value="1"/>
</dbReference>
<feature type="domain" description="Radical SAM core" evidence="7">
    <location>
        <begin position="15"/>
        <end position="235"/>
    </location>
</feature>
<evidence type="ECO:0000256" key="5">
    <source>
        <dbReference type="ARBA" id="ARBA00023004"/>
    </source>
</evidence>
<dbReference type="PROSITE" id="PS51918">
    <property type="entry name" value="RADICAL_SAM"/>
    <property type="match status" value="1"/>
</dbReference>
<proteinExistence type="predicted"/>
<evidence type="ECO:0000256" key="1">
    <source>
        <dbReference type="ARBA" id="ARBA00001966"/>
    </source>
</evidence>
<dbReference type="Pfam" id="PF13186">
    <property type="entry name" value="SPASM"/>
    <property type="match status" value="1"/>
</dbReference>
<dbReference type="HOGENOM" id="CLU_009273_4_0_11"/>
<dbReference type="AlphaFoldDB" id="L1ME14"/>
<dbReference type="GO" id="GO:0046872">
    <property type="term" value="F:metal ion binding"/>
    <property type="evidence" value="ECO:0007669"/>
    <property type="project" value="UniProtKB-KW"/>
</dbReference>
<comment type="caution">
    <text evidence="8">The sequence shown here is derived from an EMBL/GenBank/DDBJ whole genome shotgun (WGS) entry which is preliminary data.</text>
</comment>
<keyword evidence="9" id="KW-1185">Reference proteome</keyword>
<evidence type="ECO:0000313" key="8">
    <source>
        <dbReference type="EMBL" id="EKX89199.1"/>
    </source>
</evidence>
<dbReference type="Proteomes" id="UP000010445">
    <property type="component" value="Unassembled WGS sequence"/>
</dbReference>
<keyword evidence="2" id="KW-0004">4Fe-4S</keyword>
<dbReference type="PIRSF" id="PIRSF037420">
    <property type="entry name" value="PQQ_syn_pqqE"/>
    <property type="match status" value="1"/>
</dbReference>
<dbReference type="InterPro" id="IPR007197">
    <property type="entry name" value="rSAM"/>
</dbReference>
<organism evidence="8 9">
    <name type="scientific">Corynebacterium durum F0235</name>
    <dbReference type="NCBI Taxonomy" id="1035195"/>
    <lineage>
        <taxon>Bacteria</taxon>
        <taxon>Bacillati</taxon>
        <taxon>Actinomycetota</taxon>
        <taxon>Actinomycetes</taxon>
        <taxon>Mycobacteriales</taxon>
        <taxon>Corynebacteriaceae</taxon>
        <taxon>Corynebacterium</taxon>
    </lineage>
</organism>
<evidence type="ECO:0000256" key="3">
    <source>
        <dbReference type="ARBA" id="ARBA00022691"/>
    </source>
</evidence>
<dbReference type="InterPro" id="IPR050377">
    <property type="entry name" value="Radical_SAM_PqqE_MftC-like"/>
</dbReference>
<dbReference type="InterPro" id="IPR017200">
    <property type="entry name" value="PqqE-like"/>
</dbReference>
<dbReference type="RefSeq" id="WP_006064190.1">
    <property type="nucleotide sequence ID" value="NZ_KB290831.1"/>
</dbReference>
<dbReference type="CDD" id="cd21123">
    <property type="entry name" value="SPASM_MftC-like"/>
    <property type="match status" value="1"/>
</dbReference>
<dbReference type="EMBL" id="AMEM01000025">
    <property type="protein sequence ID" value="EKX89199.1"/>
    <property type="molecule type" value="Genomic_DNA"/>
</dbReference>
<dbReference type="GO" id="GO:0051539">
    <property type="term" value="F:4 iron, 4 sulfur cluster binding"/>
    <property type="evidence" value="ECO:0007669"/>
    <property type="project" value="UniProtKB-KW"/>
</dbReference>
<dbReference type="eggNOG" id="COG0535">
    <property type="taxonomic scope" value="Bacteria"/>
</dbReference>
<evidence type="ECO:0000256" key="4">
    <source>
        <dbReference type="ARBA" id="ARBA00022723"/>
    </source>
</evidence>
<keyword evidence="6" id="KW-0411">Iron-sulfur</keyword>
<evidence type="ECO:0000256" key="2">
    <source>
        <dbReference type="ARBA" id="ARBA00022485"/>
    </source>
</evidence>
<dbReference type="CDD" id="cd01335">
    <property type="entry name" value="Radical_SAM"/>
    <property type="match status" value="1"/>
</dbReference>
<dbReference type="PATRIC" id="fig|1035195.3.peg.1769"/>
<dbReference type="Pfam" id="PF04055">
    <property type="entry name" value="Radical_SAM"/>
    <property type="match status" value="1"/>
</dbReference>
<keyword evidence="4" id="KW-0479">Metal-binding</keyword>
<dbReference type="InterPro" id="IPR013785">
    <property type="entry name" value="Aldolase_TIM"/>
</dbReference>
<dbReference type="InterPro" id="IPR058240">
    <property type="entry name" value="rSAM_sf"/>
</dbReference>
<accession>L1ME14</accession>
<evidence type="ECO:0000259" key="7">
    <source>
        <dbReference type="PROSITE" id="PS51918"/>
    </source>
</evidence>
<keyword evidence="3" id="KW-0949">S-adenosyl-L-methionine</keyword>
<sequence length="382" mass="42118">MSHAPTVRTVRHDINTKPFIVIWEVTRACALVCKHCRADAQHHANPRQLSTEDGLKLLDALASYPRPYPLVVLTGGDPCERDDLEQLVEYGTSLGLNVSISPSVTPKLTPERISSLREAGAKAMSMSLDGATAATHDSFRGFPGTFDATLALAPHVVGCGFRLQINSTLTRSNIHEAPALLKQVIDMGAHMWYTFFLVPTGRGTQLHSLSPTEREDVLHWLHDVSDRIAIKTTEAPQYRRVALQRKQPDYAYSGGDLYQQLTAQTHKLLGEVPVKPRRPRPPMAVNSGSGFAFIDHIGDVYPSGFLPLHCGNVTDTPFADIYEHSPVFQNLRDPDHWEGKCSVCEFHTVCGGSRSTAYAMTGNYRASDPTCSYVPPAWKKSS</sequence>
<dbReference type="PANTHER" id="PTHR11228">
    <property type="entry name" value="RADICAL SAM DOMAIN PROTEIN"/>
    <property type="match status" value="1"/>
</dbReference>
<gene>
    <name evidence="8" type="ORF">HMPREF9997_01967</name>
</gene>
<protein>
    <submittedName>
        <fullName evidence="8">Radical SAM domain protein</fullName>
    </submittedName>
</protein>
<dbReference type="PANTHER" id="PTHR11228:SF34">
    <property type="entry name" value="TUNGSTEN-CONTAINING ALDEHYDE FERREDOXIN OXIDOREDUCTASE COFACTOR MODIFYING PROTEIN"/>
    <property type="match status" value="1"/>
</dbReference>
<dbReference type="OrthoDB" id="9782387at2"/>
<keyword evidence="5" id="KW-0408">Iron</keyword>
<evidence type="ECO:0000256" key="6">
    <source>
        <dbReference type="ARBA" id="ARBA00023014"/>
    </source>
</evidence>